<keyword evidence="1" id="KW-1133">Transmembrane helix</keyword>
<evidence type="ECO:0000313" key="3">
    <source>
        <dbReference type="Proteomes" id="UP000190813"/>
    </source>
</evidence>
<organism evidence="2 3">
    <name type="scientific">Elizabethkingia occulta</name>
    <dbReference type="NCBI Taxonomy" id="1867263"/>
    <lineage>
        <taxon>Bacteria</taxon>
        <taxon>Pseudomonadati</taxon>
        <taxon>Bacteroidota</taxon>
        <taxon>Flavobacteriia</taxon>
        <taxon>Flavobacteriales</taxon>
        <taxon>Weeksellaceae</taxon>
        <taxon>Elizabethkingia</taxon>
    </lineage>
</organism>
<feature type="transmembrane region" description="Helical" evidence="1">
    <location>
        <begin position="12"/>
        <end position="37"/>
    </location>
</feature>
<keyword evidence="1" id="KW-0812">Transmembrane</keyword>
<sequence>MKILKFISIISFLLTTGVNEKAMPNIMVMLISIYLYISELSVSHTSKETFWFIIMILIIAVLIIFYKCKAYKDRYILILCFISLCMATILFSKILEDYKPTVTFIITSGIFIISSLALIIWNFKPLKKE</sequence>
<accession>A0A1T3MTS2</accession>
<name>A0A1T3MTS2_9FLAO</name>
<reference evidence="2 3" key="1">
    <citation type="submission" date="2016-06" db="EMBL/GenBank/DDBJ databases">
        <title>Revisiting the taxonomy of the Elizabethkingia Genus based on Whole-Genome Sequencing, Optical Mapping, and MALDI-TOF.</title>
        <authorList>
            <person name="Nicholson A.C."/>
        </authorList>
    </citation>
    <scope>NUCLEOTIDE SEQUENCE [LARGE SCALE GENOMIC DNA]</scope>
    <source>
        <strain evidence="2 3">G4070</strain>
    </source>
</reference>
<keyword evidence="1" id="KW-0472">Membrane</keyword>
<protein>
    <submittedName>
        <fullName evidence="2">Uncharacterized protein</fullName>
    </submittedName>
</protein>
<proteinExistence type="predicted"/>
<gene>
    <name evidence="2" type="ORF">BAZ10_15080</name>
</gene>
<dbReference type="AlphaFoldDB" id="A0A1T3MTS2"/>
<keyword evidence="3" id="KW-1185">Reference proteome</keyword>
<feature type="transmembrane region" description="Helical" evidence="1">
    <location>
        <begin position="49"/>
        <end position="68"/>
    </location>
</feature>
<dbReference type="EMBL" id="MAHX01000006">
    <property type="protein sequence ID" value="OPC67916.1"/>
    <property type="molecule type" value="Genomic_DNA"/>
</dbReference>
<feature type="transmembrane region" description="Helical" evidence="1">
    <location>
        <begin position="101"/>
        <end position="123"/>
    </location>
</feature>
<dbReference type="Proteomes" id="UP000190813">
    <property type="component" value="Unassembled WGS sequence"/>
</dbReference>
<feature type="transmembrane region" description="Helical" evidence="1">
    <location>
        <begin position="75"/>
        <end position="95"/>
    </location>
</feature>
<evidence type="ECO:0000313" key="2">
    <source>
        <dbReference type="EMBL" id="OPC67916.1"/>
    </source>
</evidence>
<evidence type="ECO:0000256" key="1">
    <source>
        <dbReference type="SAM" id="Phobius"/>
    </source>
</evidence>
<comment type="caution">
    <text evidence="2">The sequence shown here is derived from an EMBL/GenBank/DDBJ whole genome shotgun (WGS) entry which is preliminary data.</text>
</comment>